<sequence>MRPRATGCCSNELLVHWNVAPTEEDLTFNARVELDELLEFAAPLLVARQEADADRVLAGFG</sequence>
<accession>A0A6J5ZYR5</accession>
<dbReference type="AlphaFoldDB" id="A0A6J5ZYR5"/>
<organism evidence="1">
    <name type="scientific">freshwater metagenome</name>
    <dbReference type="NCBI Taxonomy" id="449393"/>
    <lineage>
        <taxon>unclassified sequences</taxon>
        <taxon>metagenomes</taxon>
        <taxon>ecological metagenomes</taxon>
    </lineage>
</organism>
<name>A0A6J5ZYR5_9ZZZZ</name>
<evidence type="ECO:0000313" key="1">
    <source>
        <dbReference type="EMBL" id="CAB4346359.1"/>
    </source>
</evidence>
<protein>
    <submittedName>
        <fullName evidence="1">Unannotated protein</fullName>
    </submittedName>
</protein>
<dbReference type="EMBL" id="CAESAO010000139">
    <property type="protein sequence ID" value="CAB4346359.1"/>
    <property type="molecule type" value="Genomic_DNA"/>
</dbReference>
<reference evidence="1" key="1">
    <citation type="submission" date="2020-05" db="EMBL/GenBank/DDBJ databases">
        <authorList>
            <person name="Chiriac C."/>
            <person name="Salcher M."/>
            <person name="Ghai R."/>
            <person name="Kavagutti S V."/>
        </authorList>
    </citation>
    <scope>NUCLEOTIDE SEQUENCE</scope>
</reference>
<proteinExistence type="predicted"/>
<gene>
    <name evidence="1" type="ORF">UFOPK3522_01341</name>
</gene>